<evidence type="ECO:0000313" key="2">
    <source>
        <dbReference type="Proteomes" id="UP000216409"/>
    </source>
</evidence>
<reference evidence="1 2" key="1">
    <citation type="journal article" date="2014" name="Front. Microbiol.">
        <title>Population and genomic analysis of the genus Halorubrum.</title>
        <authorList>
            <person name="Fullmer M.S."/>
            <person name="Soucy S.M."/>
            <person name="Swithers K.S."/>
            <person name="Makkay A.M."/>
            <person name="Wheeler R."/>
            <person name="Ventosa A."/>
            <person name="Gogarten J.P."/>
            <person name="Papke R.T."/>
        </authorList>
    </citation>
    <scope>NUCLEOTIDE SEQUENCE [LARGE SCALE GENOMIC DNA]</scope>
    <source>
        <strain evidence="1 2">LD3</strain>
    </source>
</reference>
<sequence>MTMSDQNDFSGYNVAKLKGKLENEQLPALREAGLIPSDKIDYLEDYKESYEPYQAEHYNDSDKEAYYYFNSKKYVRLIRRCVGKTLSKAVQEGNWSIIQHAVGLAEDEREDMDFVEYKRFEQQCELDGMMFNILGPRGGGKSNFFYRWIEFLLEKYDDAVFAVNEPSVAELHERLTHVTTDKEVILWALNHQGMEKWVFLDEMTSKFSARNTSFYDAEVAHELGTKFRKKPLNLNWVNVYHEPNDPPPTWREGDSAVFVRKEGNTRQETQKTAVFYEKCISGSLESPMFELYGIKENELGYDTDVNPDWDWELEEDEFEDMINNPHKYVEEDDDGPEEEYFEDDYDFGENENESDIRPVLKLRKRGMSLDEIADITETPKSTVSYWVRKHMDEN</sequence>
<name>A0A256ILL9_HALEZ</name>
<organism evidence="1 2">
    <name type="scientific">Halorubrum ezzemoulense</name>
    <name type="common">Halorubrum chaoviator</name>
    <dbReference type="NCBI Taxonomy" id="337243"/>
    <lineage>
        <taxon>Archaea</taxon>
        <taxon>Methanobacteriati</taxon>
        <taxon>Methanobacteriota</taxon>
        <taxon>Stenosarchaea group</taxon>
        <taxon>Halobacteria</taxon>
        <taxon>Halobacteriales</taxon>
        <taxon>Haloferacaceae</taxon>
        <taxon>Halorubrum</taxon>
    </lineage>
</organism>
<dbReference type="AlphaFoldDB" id="A0A256ILL9"/>
<dbReference type="EMBL" id="NHOW01000214">
    <property type="protein sequence ID" value="OYR57411.1"/>
    <property type="molecule type" value="Genomic_DNA"/>
</dbReference>
<protein>
    <submittedName>
        <fullName evidence="1">Uncharacterized protein</fullName>
    </submittedName>
</protein>
<gene>
    <name evidence="1" type="ORF">DJ83_16940</name>
</gene>
<proteinExistence type="predicted"/>
<evidence type="ECO:0000313" key="1">
    <source>
        <dbReference type="EMBL" id="OYR57411.1"/>
    </source>
</evidence>
<comment type="caution">
    <text evidence="1">The sequence shown here is derived from an EMBL/GenBank/DDBJ whole genome shotgun (WGS) entry which is preliminary data.</text>
</comment>
<dbReference type="Proteomes" id="UP000216409">
    <property type="component" value="Unassembled WGS sequence"/>
</dbReference>
<dbReference type="Gene3D" id="1.10.10.60">
    <property type="entry name" value="Homeodomain-like"/>
    <property type="match status" value="1"/>
</dbReference>
<accession>A0A256ILL9</accession>